<dbReference type="InterPro" id="IPR023153">
    <property type="entry name" value="DarP_sf"/>
</dbReference>
<dbReference type="OrthoDB" id="5293604at2"/>
<evidence type="ECO:0000313" key="7">
    <source>
        <dbReference type="Proteomes" id="UP000190460"/>
    </source>
</evidence>
<dbReference type="AlphaFoldDB" id="A0A1T4XZJ3"/>
<evidence type="ECO:0000256" key="3">
    <source>
        <dbReference type="ARBA" id="ARBA00022730"/>
    </source>
</evidence>
<keyword evidence="7" id="KW-1185">Reference proteome</keyword>
<proteinExistence type="inferred from homology"/>
<dbReference type="InterPro" id="IPR006839">
    <property type="entry name" value="DarP"/>
</dbReference>
<organism evidence="6 7">
    <name type="scientific">Thiothrix eikelboomii</name>
    <dbReference type="NCBI Taxonomy" id="92487"/>
    <lineage>
        <taxon>Bacteria</taxon>
        <taxon>Pseudomonadati</taxon>
        <taxon>Pseudomonadota</taxon>
        <taxon>Gammaproteobacteria</taxon>
        <taxon>Thiotrichales</taxon>
        <taxon>Thiotrichaceae</taxon>
        <taxon>Thiothrix</taxon>
    </lineage>
</organism>
<dbReference type="STRING" id="92487.SAMN02745130_03682"/>
<dbReference type="RefSeq" id="WP_078924117.1">
    <property type="nucleotide sequence ID" value="NZ_FUYB01000027.1"/>
</dbReference>
<dbReference type="Proteomes" id="UP000190460">
    <property type="component" value="Unassembled WGS sequence"/>
</dbReference>
<comment type="similarity">
    <text evidence="5">Belongs to the DarP family.</text>
</comment>
<accession>A0A1T4XZJ3</accession>
<keyword evidence="2 5" id="KW-0690">Ribosome biogenesis</keyword>
<reference evidence="6 7" key="1">
    <citation type="submission" date="2017-02" db="EMBL/GenBank/DDBJ databases">
        <authorList>
            <person name="Peterson S.W."/>
        </authorList>
    </citation>
    <scope>NUCLEOTIDE SEQUENCE [LARGE SCALE GENOMIC DNA]</scope>
    <source>
        <strain evidence="6 7">ATCC 49788</strain>
    </source>
</reference>
<dbReference type="CDD" id="cd16331">
    <property type="entry name" value="YjgA-like"/>
    <property type="match status" value="1"/>
</dbReference>
<comment type="subcellular location">
    <subcellularLocation>
        <location evidence="5">Cytoplasm</location>
    </subcellularLocation>
    <text evidence="5">Associates with late stage pre-50S ribosomal subunits.</text>
</comment>
<dbReference type="NCBIfam" id="NF003593">
    <property type="entry name" value="PRK05255.1-1"/>
    <property type="match status" value="1"/>
</dbReference>
<dbReference type="GO" id="GO:0019843">
    <property type="term" value="F:rRNA binding"/>
    <property type="evidence" value="ECO:0007669"/>
    <property type="project" value="UniProtKB-UniRule"/>
</dbReference>
<dbReference type="HAMAP" id="MF_00765">
    <property type="entry name" value="DarP"/>
    <property type="match status" value="1"/>
</dbReference>
<keyword evidence="3 5" id="KW-0699">rRNA-binding</keyword>
<dbReference type="SUPFAM" id="SSF158710">
    <property type="entry name" value="PSPTO4464-like"/>
    <property type="match status" value="1"/>
</dbReference>
<name>A0A1T4XZJ3_9GAMM</name>
<evidence type="ECO:0000256" key="1">
    <source>
        <dbReference type="ARBA" id="ARBA00022490"/>
    </source>
</evidence>
<dbReference type="GO" id="GO:0043022">
    <property type="term" value="F:ribosome binding"/>
    <property type="evidence" value="ECO:0007669"/>
    <property type="project" value="UniProtKB-UniRule"/>
</dbReference>
<gene>
    <name evidence="5" type="primary">darP</name>
    <name evidence="6" type="ORF">SAMN02745130_03682</name>
</gene>
<dbReference type="PIRSF" id="PIRSF016183">
    <property type="entry name" value="UCP016183"/>
    <property type="match status" value="1"/>
</dbReference>
<dbReference type="GO" id="GO:1902626">
    <property type="term" value="P:assembly of large subunit precursor of preribosome"/>
    <property type="evidence" value="ECO:0007669"/>
    <property type="project" value="UniProtKB-UniRule"/>
</dbReference>
<dbReference type="EMBL" id="FUYB01000027">
    <property type="protein sequence ID" value="SKA94638.1"/>
    <property type="molecule type" value="Genomic_DNA"/>
</dbReference>
<comment type="function">
    <text evidence="5">Member of a network of 50S ribosomal subunit biogenesis factors which assembles along the 30S-50S interface, preventing incorrect 23S rRNA structures from forming. Promotes peptidyl transferase center (PTC) maturation.</text>
</comment>
<evidence type="ECO:0000256" key="4">
    <source>
        <dbReference type="ARBA" id="ARBA00022884"/>
    </source>
</evidence>
<evidence type="ECO:0000256" key="2">
    <source>
        <dbReference type="ARBA" id="ARBA00022517"/>
    </source>
</evidence>
<evidence type="ECO:0000256" key="5">
    <source>
        <dbReference type="HAMAP-Rule" id="MF_00765"/>
    </source>
</evidence>
<dbReference type="GO" id="GO:0005829">
    <property type="term" value="C:cytosol"/>
    <property type="evidence" value="ECO:0007669"/>
    <property type="project" value="TreeGrafter"/>
</dbReference>
<protein>
    <recommendedName>
        <fullName evidence="5">Dual-action ribosomal maturation protein DarP</fullName>
    </recommendedName>
    <alternativeName>
        <fullName evidence="5">Large ribosomal subunit assembly factor DarP</fullName>
    </alternativeName>
</protein>
<dbReference type="Gene3D" id="1.10.60.30">
    <property type="entry name" value="PSPTO4464-like domains"/>
    <property type="match status" value="2"/>
</dbReference>
<sequence>MAGYYHPVDEDDDYVSRTHDKREAEEAQALGEQLIDLRPEQLAQLDLPERLVDAVLEAKRLNNHGALRRQKQYIGKLMRQVELAPIQAKFAEWEFSSRAHLAVFHRLERWRDQLLVDDAALGELLEAYPALDMQHIRGLIRNARKEQATNKPPKSSRELFQYLRSLAEAH</sequence>
<keyword evidence="1 5" id="KW-0963">Cytoplasm</keyword>
<keyword evidence="4 5" id="KW-0694">RNA-binding</keyword>
<dbReference type="PANTHER" id="PTHR38101">
    <property type="entry name" value="UPF0307 PROTEIN YJGA"/>
    <property type="match status" value="1"/>
</dbReference>
<dbReference type="Pfam" id="PF04751">
    <property type="entry name" value="DarP"/>
    <property type="match status" value="1"/>
</dbReference>
<evidence type="ECO:0000313" key="6">
    <source>
        <dbReference type="EMBL" id="SKA94638.1"/>
    </source>
</evidence>
<dbReference type="PANTHER" id="PTHR38101:SF1">
    <property type="entry name" value="UPF0307 PROTEIN YJGA"/>
    <property type="match status" value="1"/>
</dbReference>